<dbReference type="OrthoDB" id="264392at2759"/>
<evidence type="ECO:0000256" key="1">
    <source>
        <dbReference type="SAM" id="MobiDB-lite"/>
    </source>
</evidence>
<evidence type="ECO:0000313" key="2">
    <source>
        <dbReference type="EMBL" id="RDX67492.1"/>
    </source>
</evidence>
<reference evidence="2" key="1">
    <citation type="submission" date="2018-05" db="EMBL/GenBank/DDBJ databases">
        <title>Draft genome of Mucuna pruriens seed.</title>
        <authorList>
            <person name="Nnadi N.E."/>
            <person name="Vos R."/>
            <person name="Hasami M.H."/>
            <person name="Devisetty U.K."/>
            <person name="Aguiy J.C."/>
        </authorList>
    </citation>
    <scope>NUCLEOTIDE SEQUENCE [LARGE SCALE GENOMIC DNA]</scope>
    <source>
        <strain evidence="2">JCA_2017</strain>
    </source>
</reference>
<evidence type="ECO:0000313" key="3">
    <source>
        <dbReference type="Proteomes" id="UP000257109"/>
    </source>
</evidence>
<feature type="non-terminal residue" evidence="2">
    <location>
        <position position="504"/>
    </location>
</feature>
<dbReference type="AlphaFoldDB" id="A0A371EN61"/>
<organism evidence="2 3">
    <name type="scientific">Mucuna pruriens</name>
    <name type="common">Velvet bean</name>
    <name type="synonym">Dolichos pruriens</name>
    <dbReference type="NCBI Taxonomy" id="157652"/>
    <lineage>
        <taxon>Eukaryota</taxon>
        <taxon>Viridiplantae</taxon>
        <taxon>Streptophyta</taxon>
        <taxon>Embryophyta</taxon>
        <taxon>Tracheophyta</taxon>
        <taxon>Spermatophyta</taxon>
        <taxon>Magnoliopsida</taxon>
        <taxon>eudicotyledons</taxon>
        <taxon>Gunneridae</taxon>
        <taxon>Pentapetalae</taxon>
        <taxon>rosids</taxon>
        <taxon>fabids</taxon>
        <taxon>Fabales</taxon>
        <taxon>Fabaceae</taxon>
        <taxon>Papilionoideae</taxon>
        <taxon>50 kb inversion clade</taxon>
        <taxon>NPAAA clade</taxon>
        <taxon>indigoferoid/millettioid clade</taxon>
        <taxon>Phaseoleae</taxon>
        <taxon>Mucuna</taxon>
    </lineage>
</organism>
<feature type="compositionally biased region" description="Basic and acidic residues" evidence="1">
    <location>
        <begin position="75"/>
        <end position="90"/>
    </location>
</feature>
<accession>A0A371EN61</accession>
<feature type="non-terminal residue" evidence="2">
    <location>
        <position position="1"/>
    </location>
</feature>
<dbReference type="Proteomes" id="UP000257109">
    <property type="component" value="Unassembled WGS sequence"/>
</dbReference>
<sequence length="504" mass="56322">MAYVGLEPTTFACKAPNLSAQAKWAKLGLRKLQHSTDKVGQVRRGLVESTTSVKGTKPHTIQGALSHQILQEPRGALDEATSTREGDKDPTNPYDMNILTNHSNQRGHNPPRNSLVSCGAQAESESTSNISRYQVRRSKRHTLVKFCISNTQTLYIRLLKYIKPFFEKAVKVKGNYQMVDGWDDMLFLRTLCFKDLPYPLLVSDVTFKTSVSTPIKAGLVFADPPRFSKSSLMRFRSCQITTPLGRILKEPLQLDLDEIVVSFGFSALHGWSNLCMSLLVILSLSLKVISSVLSRLIGALSWNLMTTFVDNKYNVVFFFCITFLDVLWRGHAMSHKAPEYIFSGSSTFGRIVSSYFSGSLMDTHRVGTSTAAIIVKDIEVGGVATIMSVAFRITMVVDDLPIDEKKIIWKAQNEHYQVISYATTYKQLCSLTLLCSQTTLPQILFAMFYFTTNSLVLGRVKLATSTASLLDVGHYNGFMKNWTSSLVLSTFLLVHLHRMCGLSI</sequence>
<keyword evidence="3" id="KW-1185">Reference proteome</keyword>
<feature type="region of interest" description="Disordered" evidence="1">
    <location>
        <begin position="73"/>
        <end position="132"/>
    </location>
</feature>
<protein>
    <submittedName>
        <fullName evidence="2">Folate-biopterin transporter 1, chloroplastic</fullName>
    </submittedName>
</protein>
<feature type="compositionally biased region" description="Polar residues" evidence="1">
    <location>
        <begin position="123"/>
        <end position="132"/>
    </location>
</feature>
<proteinExistence type="predicted"/>
<name>A0A371EN61_MUCPR</name>
<gene>
    <name evidence="2" type="ORF">CR513_53625</name>
</gene>
<comment type="caution">
    <text evidence="2">The sequence shown here is derived from an EMBL/GenBank/DDBJ whole genome shotgun (WGS) entry which is preliminary data.</text>
</comment>
<dbReference type="EMBL" id="QJKJ01012972">
    <property type="protein sequence ID" value="RDX67492.1"/>
    <property type="molecule type" value="Genomic_DNA"/>
</dbReference>
<feature type="compositionally biased region" description="Polar residues" evidence="1">
    <location>
        <begin position="98"/>
        <end position="116"/>
    </location>
</feature>